<proteinExistence type="predicted"/>
<evidence type="ECO:0000313" key="1">
    <source>
        <dbReference type="EMBL" id="BBB15183.1"/>
    </source>
</evidence>
<protein>
    <submittedName>
        <fullName evidence="1">Uncharacterized protein</fullName>
    </submittedName>
</protein>
<dbReference type="KEGG" id="rvi:RVIR1_06860"/>
<dbReference type="RefSeq" id="WP_126322662.1">
    <property type="nucleotide sequence ID" value="NZ_AP018005.1"/>
</dbReference>
<dbReference type="OrthoDB" id="5660121at2"/>
<reference evidence="1 2" key="1">
    <citation type="submission" date="2017-03" db="EMBL/GenBank/DDBJ databases">
        <title>The genome sequence of Candidatus Rickettsiella viridis.</title>
        <authorList>
            <person name="Nikoh N."/>
            <person name="Tsuchida T."/>
            <person name="Yamaguchi K."/>
            <person name="Maeda T."/>
            <person name="Shigenobu S."/>
            <person name="Fukatsu T."/>
        </authorList>
    </citation>
    <scope>NUCLEOTIDE SEQUENCE [LARGE SCALE GENOMIC DNA]</scope>
    <source>
        <strain evidence="1 2">Ap-RA04</strain>
    </source>
</reference>
<sequence>MDLRYFDRLIPPRWALLFRYYLPFFKKPPPLYFKLREFINKKKYEPNTPFNLNTLYDLFVILDNYSQLDPDNTLNALIDKIIDSTIFYQQNLISDLSLEAFINRFDSKISDALLDKFLNRLPESIFHDYITGLSKSFLGSKKEKSYYEKHIKYCEKLNHRFNSNAKLIFFVSIPYDFIVDKLKDIEQIISLESIFAMQFLKILYSDLKNNFLNFIVKWKKNLNDNPDNNLDSILLKNENDAISSLNENLFHFFNSEKTTLFKDSLIQTNHHNESLIGDIFNFLTEQQAFEFINKLIIKHFSPLDKKELDISTFILIEKNLEKYPLNLFQTLAIFYVIKKTINLNALAKKYTDFCLKDTDLEIFSTQIQVTVIENSLKSIQTYISKTIIGKIEHAPEKLNLHILWREFLTGDSIYGDQIQLLEKILEKIPEEFKIKEKTSLDFFKQLYSYLETPSLKKFRQVVKEEQRKQQSDEMIKEEEKESFRKGIRNGSISHVSRQRMEELFGEKEAESMMEQLQKKGIGFFDGNDKRVTDTVIAEMKETKEFYSDAFQLP</sequence>
<accession>A0A2Z5UW20</accession>
<keyword evidence="2" id="KW-1185">Reference proteome</keyword>
<evidence type="ECO:0000313" key="2">
    <source>
        <dbReference type="Proteomes" id="UP000282483"/>
    </source>
</evidence>
<dbReference type="EMBL" id="AP018005">
    <property type="protein sequence ID" value="BBB15183.1"/>
    <property type="molecule type" value="Genomic_DNA"/>
</dbReference>
<dbReference type="Proteomes" id="UP000282483">
    <property type="component" value="Chromosome"/>
</dbReference>
<organism evidence="1 2">
    <name type="scientific">Candidatus Rickettsiella viridis</name>
    <dbReference type="NCBI Taxonomy" id="676208"/>
    <lineage>
        <taxon>Bacteria</taxon>
        <taxon>Pseudomonadati</taxon>
        <taxon>Pseudomonadota</taxon>
        <taxon>Gammaproteobacteria</taxon>
        <taxon>Legionellales</taxon>
        <taxon>Coxiellaceae</taxon>
        <taxon>Rickettsiella</taxon>
    </lineage>
</organism>
<dbReference type="AlphaFoldDB" id="A0A2Z5UW20"/>
<name>A0A2Z5UW20_9COXI</name>
<gene>
    <name evidence="1" type="ORF">RVIR1_06860</name>
</gene>